<dbReference type="GO" id="GO:0030956">
    <property type="term" value="C:glutamyl-tRNA(Gln) amidotransferase complex"/>
    <property type="evidence" value="ECO:0007669"/>
    <property type="project" value="InterPro"/>
</dbReference>
<dbReference type="SUPFAM" id="SSF75304">
    <property type="entry name" value="Amidase signature (AS) enzymes"/>
    <property type="match status" value="1"/>
</dbReference>
<dbReference type="Pfam" id="PF01425">
    <property type="entry name" value="Amidase"/>
    <property type="match status" value="1"/>
</dbReference>
<dbReference type="PANTHER" id="PTHR11895">
    <property type="entry name" value="TRANSAMIDASE"/>
    <property type="match status" value="1"/>
</dbReference>
<gene>
    <name evidence="7 9" type="primary">gatA</name>
    <name evidence="9" type="ORF">E6K72_02525</name>
</gene>
<dbReference type="InterPro" id="IPR036928">
    <property type="entry name" value="AS_sf"/>
</dbReference>
<evidence type="ECO:0000256" key="6">
    <source>
        <dbReference type="ARBA" id="ARBA00047407"/>
    </source>
</evidence>
<comment type="similarity">
    <text evidence="1 7">Belongs to the amidase family. GatA subfamily.</text>
</comment>
<dbReference type="GO" id="GO:0005524">
    <property type="term" value="F:ATP binding"/>
    <property type="evidence" value="ECO:0007669"/>
    <property type="project" value="UniProtKB-KW"/>
</dbReference>
<feature type="active site" description="Charge relay system" evidence="7">
    <location>
        <position position="149"/>
    </location>
</feature>
<keyword evidence="9" id="KW-0808">Transferase</keyword>
<dbReference type="Proteomes" id="UP000317716">
    <property type="component" value="Unassembled WGS sequence"/>
</dbReference>
<comment type="function">
    <text evidence="7">Allows the formation of correctly charged Gln-tRNA(Gln) through the transamidation of misacylated Glu-tRNA(Gln) in organisms which lack glutaminyl-tRNA synthetase. The reaction takes place in the presence of glutamine and ATP through an activated gamma-phospho-Glu-tRNA(Gln).</text>
</comment>
<dbReference type="GO" id="GO:0006412">
    <property type="term" value="P:translation"/>
    <property type="evidence" value="ECO:0007669"/>
    <property type="project" value="UniProtKB-UniRule"/>
</dbReference>
<name>A0A538T4D1_UNCEI</name>
<dbReference type="InterPro" id="IPR004412">
    <property type="entry name" value="GatA"/>
</dbReference>
<organism evidence="9 10">
    <name type="scientific">Eiseniibacteriota bacterium</name>
    <dbReference type="NCBI Taxonomy" id="2212470"/>
    <lineage>
        <taxon>Bacteria</taxon>
        <taxon>Candidatus Eiseniibacteriota</taxon>
    </lineage>
</organism>
<evidence type="ECO:0000256" key="7">
    <source>
        <dbReference type="HAMAP-Rule" id="MF_00120"/>
    </source>
</evidence>
<dbReference type="GO" id="GO:0016740">
    <property type="term" value="F:transferase activity"/>
    <property type="evidence" value="ECO:0007669"/>
    <property type="project" value="UniProtKB-KW"/>
</dbReference>
<dbReference type="Gene3D" id="3.90.1300.10">
    <property type="entry name" value="Amidase signature (AS) domain"/>
    <property type="match status" value="1"/>
</dbReference>
<keyword evidence="4 7" id="KW-0067">ATP-binding</keyword>
<keyword evidence="2 7" id="KW-0436">Ligase</keyword>
<evidence type="ECO:0000313" key="9">
    <source>
        <dbReference type="EMBL" id="TMQ58498.1"/>
    </source>
</evidence>
<keyword evidence="5 7" id="KW-0648">Protein biosynthesis</keyword>
<evidence type="ECO:0000259" key="8">
    <source>
        <dbReference type="Pfam" id="PF01425"/>
    </source>
</evidence>
<evidence type="ECO:0000256" key="2">
    <source>
        <dbReference type="ARBA" id="ARBA00022598"/>
    </source>
</evidence>
<dbReference type="EC" id="6.3.5.7" evidence="7"/>
<feature type="active site" description="Acyl-ester intermediate" evidence="7">
    <location>
        <position position="173"/>
    </location>
</feature>
<sequence>MSSTELWRLSAADLAARVRGGTPAARAAESGFEGPARAWEREVHAIAHTDAEARAANARGTKDGALAGVPILLKDNICTTEFPTTCGSRILSGYRPPYDATAVRRLRAEGAVVIGKGNMDEFAMGSSTEYSAYGPTRNPYDLARVPGGSSGGPAAAVAYGLCPIALGSDTGGSVRQPAAFCGVFGLKPTYGRISRYGLVAFGSSLDQIGIFARHAGDVALAYSVLAGPDPYDATTREGEAPDVSGWERGVGGLSFGWPENLWKEGVEPEVIAGLESAAEWLERAGARRVRFDFLPGEYGVATYYLVATAEASSNLARFDGVRYGFRHEDSADLHALYTRTRSAGFGPEVQRRILLGTYALSAGYYDAYYLTAQRARSRIRREYQDAFARCDFMLLPASPTLPFRIGEKTEDPLAMYLSDIFTIGANLAGIPGLSVPVGLSASGLPRAVQLLGPEEGEPTLLAAGRAIEMKGETSRFDRRHESEFAWPTKR</sequence>
<evidence type="ECO:0000256" key="1">
    <source>
        <dbReference type="ARBA" id="ARBA00008069"/>
    </source>
</evidence>
<comment type="catalytic activity">
    <reaction evidence="6 7">
        <text>L-glutamyl-tRNA(Gln) + L-glutamine + ATP + H2O = L-glutaminyl-tRNA(Gln) + L-glutamate + ADP + phosphate + H(+)</text>
        <dbReference type="Rhea" id="RHEA:17521"/>
        <dbReference type="Rhea" id="RHEA-COMP:9681"/>
        <dbReference type="Rhea" id="RHEA-COMP:9684"/>
        <dbReference type="ChEBI" id="CHEBI:15377"/>
        <dbReference type="ChEBI" id="CHEBI:15378"/>
        <dbReference type="ChEBI" id="CHEBI:29985"/>
        <dbReference type="ChEBI" id="CHEBI:30616"/>
        <dbReference type="ChEBI" id="CHEBI:43474"/>
        <dbReference type="ChEBI" id="CHEBI:58359"/>
        <dbReference type="ChEBI" id="CHEBI:78520"/>
        <dbReference type="ChEBI" id="CHEBI:78521"/>
        <dbReference type="ChEBI" id="CHEBI:456216"/>
        <dbReference type="EC" id="6.3.5.7"/>
    </reaction>
</comment>
<evidence type="ECO:0000313" key="10">
    <source>
        <dbReference type="Proteomes" id="UP000317716"/>
    </source>
</evidence>
<evidence type="ECO:0000256" key="4">
    <source>
        <dbReference type="ARBA" id="ARBA00022840"/>
    </source>
</evidence>
<accession>A0A538T4D1</accession>
<dbReference type="HAMAP" id="MF_00120">
    <property type="entry name" value="GatA"/>
    <property type="match status" value="1"/>
</dbReference>
<feature type="domain" description="Amidase" evidence="8">
    <location>
        <begin position="50"/>
        <end position="461"/>
    </location>
</feature>
<dbReference type="PROSITE" id="PS00571">
    <property type="entry name" value="AMIDASES"/>
    <property type="match status" value="1"/>
</dbReference>
<evidence type="ECO:0000256" key="3">
    <source>
        <dbReference type="ARBA" id="ARBA00022741"/>
    </source>
</evidence>
<comment type="caution">
    <text evidence="9">The sequence shown here is derived from an EMBL/GenBank/DDBJ whole genome shotgun (WGS) entry which is preliminary data.</text>
</comment>
<dbReference type="InterPro" id="IPR023631">
    <property type="entry name" value="Amidase_dom"/>
</dbReference>
<proteinExistence type="inferred from homology"/>
<reference evidence="9 10" key="1">
    <citation type="journal article" date="2019" name="Nat. Microbiol.">
        <title>Mediterranean grassland soil C-N compound turnover is dependent on rainfall and depth, and is mediated by genomically divergent microorganisms.</title>
        <authorList>
            <person name="Diamond S."/>
            <person name="Andeer P.F."/>
            <person name="Li Z."/>
            <person name="Crits-Christoph A."/>
            <person name="Burstein D."/>
            <person name="Anantharaman K."/>
            <person name="Lane K.R."/>
            <person name="Thomas B.C."/>
            <person name="Pan C."/>
            <person name="Northen T.R."/>
            <person name="Banfield J.F."/>
        </authorList>
    </citation>
    <scope>NUCLEOTIDE SEQUENCE [LARGE SCALE GENOMIC DNA]</scope>
    <source>
        <strain evidence="9">WS_2</strain>
    </source>
</reference>
<dbReference type="NCBIfam" id="TIGR00132">
    <property type="entry name" value="gatA"/>
    <property type="match status" value="1"/>
</dbReference>
<dbReference type="GO" id="GO:0050567">
    <property type="term" value="F:glutaminyl-tRNA synthase (glutamine-hydrolyzing) activity"/>
    <property type="evidence" value="ECO:0007669"/>
    <property type="project" value="UniProtKB-UniRule"/>
</dbReference>
<feature type="active site" description="Charge relay system" evidence="7">
    <location>
        <position position="74"/>
    </location>
</feature>
<evidence type="ECO:0000256" key="5">
    <source>
        <dbReference type="ARBA" id="ARBA00022917"/>
    </source>
</evidence>
<keyword evidence="3 7" id="KW-0547">Nucleotide-binding</keyword>
<comment type="subunit">
    <text evidence="7">Heterotrimer of A, B and C subunits.</text>
</comment>
<protein>
    <recommendedName>
        <fullName evidence="7">Glutamyl-tRNA(Gln) amidotransferase subunit A</fullName>
        <shortName evidence="7">Glu-ADT subunit A</shortName>
        <ecNumber evidence="7">6.3.5.7</ecNumber>
    </recommendedName>
</protein>
<dbReference type="AlphaFoldDB" id="A0A538T4D1"/>
<dbReference type="InterPro" id="IPR000120">
    <property type="entry name" value="Amidase"/>
</dbReference>
<dbReference type="EMBL" id="VBOS01000075">
    <property type="protein sequence ID" value="TMQ58498.1"/>
    <property type="molecule type" value="Genomic_DNA"/>
</dbReference>
<dbReference type="InterPro" id="IPR020556">
    <property type="entry name" value="Amidase_CS"/>
</dbReference>
<dbReference type="PANTHER" id="PTHR11895:SF151">
    <property type="entry name" value="GLUTAMYL-TRNA(GLN) AMIDOTRANSFERASE SUBUNIT A"/>
    <property type="match status" value="1"/>
</dbReference>